<protein>
    <recommendedName>
        <fullName evidence="10">Dorsal root ganglia homeobox protein</fullName>
    </recommendedName>
    <alternativeName>
        <fullName evidence="11">Paired-related homeobox protein-like 1</fullName>
    </alternativeName>
</protein>
<evidence type="ECO:0000259" key="16">
    <source>
        <dbReference type="PROSITE" id="PS50803"/>
    </source>
</evidence>
<dbReference type="Gene3D" id="1.10.10.60">
    <property type="entry name" value="Homeodomain-like"/>
    <property type="match status" value="1"/>
</dbReference>
<dbReference type="SUPFAM" id="SSF46689">
    <property type="entry name" value="Homeodomain-like"/>
    <property type="match status" value="1"/>
</dbReference>
<evidence type="ECO:0000256" key="8">
    <source>
        <dbReference type="ARBA" id="ARBA00058719"/>
    </source>
</evidence>
<dbReference type="Pfam" id="PF00046">
    <property type="entry name" value="Homeodomain"/>
    <property type="match status" value="1"/>
</dbReference>
<dbReference type="InterPro" id="IPR017970">
    <property type="entry name" value="Homeobox_CS"/>
</dbReference>
<evidence type="ECO:0000313" key="17">
    <source>
        <dbReference type="Proteomes" id="UP000085678"/>
    </source>
</evidence>
<dbReference type="FunFam" id="1.10.10.60:FF:000126">
    <property type="entry name" value="dorsal root ganglia homeobox protein-like"/>
    <property type="match status" value="1"/>
</dbReference>
<evidence type="ECO:0000256" key="6">
    <source>
        <dbReference type="ARBA" id="ARBA00023163"/>
    </source>
</evidence>
<evidence type="ECO:0000256" key="4">
    <source>
        <dbReference type="ARBA" id="ARBA00023125"/>
    </source>
</evidence>
<keyword evidence="17" id="KW-1185">Reference proteome</keyword>
<keyword evidence="4 12" id="KW-0238">DNA-binding</keyword>
<dbReference type="CDD" id="cd00086">
    <property type="entry name" value="homeodomain"/>
    <property type="match status" value="1"/>
</dbReference>
<dbReference type="GO" id="GO:0000981">
    <property type="term" value="F:DNA-binding transcription factor activity, RNA polymerase II-specific"/>
    <property type="evidence" value="ECO:0007669"/>
    <property type="project" value="InterPro"/>
</dbReference>
<dbReference type="KEGG" id="lak:106162665"/>
<feature type="compositionally biased region" description="Polar residues" evidence="14">
    <location>
        <begin position="203"/>
        <end position="212"/>
    </location>
</feature>
<keyword evidence="6" id="KW-0804">Transcription</keyword>
<dbReference type="PROSITE" id="PS00027">
    <property type="entry name" value="HOMEOBOX_1"/>
    <property type="match status" value="1"/>
</dbReference>
<evidence type="ECO:0000256" key="7">
    <source>
        <dbReference type="ARBA" id="ARBA00023242"/>
    </source>
</evidence>
<evidence type="ECO:0000256" key="1">
    <source>
        <dbReference type="ARBA" id="ARBA00004123"/>
    </source>
</evidence>
<feature type="compositionally biased region" description="Polar residues" evidence="14">
    <location>
        <begin position="131"/>
        <end position="145"/>
    </location>
</feature>
<dbReference type="PANTHER" id="PTHR24329">
    <property type="entry name" value="HOMEOBOX PROTEIN ARISTALESS"/>
    <property type="match status" value="1"/>
</dbReference>
<evidence type="ECO:0000256" key="2">
    <source>
        <dbReference type="ARBA" id="ARBA00022473"/>
    </source>
</evidence>
<evidence type="ECO:0000256" key="10">
    <source>
        <dbReference type="ARBA" id="ARBA00070091"/>
    </source>
</evidence>
<dbReference type="RefSeq" id="XP_013395470.1">
    <property type="nucleotide sequence ID" value="XM_013540016.1"/>
</dbReference>
<keyword evidence="7 12" id="KW-0539">Nucleus</keyword>
<feature type="region of interest" description="Disordered" evidence="14">
    <location>
        <begin position="107"/>
        <end position="232"/>
    </location>
</feature>
<evidence type="ECO:0000256" key="11">
    <source>
        <dbReference type="ARBA" id="ARBA00078248"/>
    </source>
</evidence>
<dbReference type="GO" id="GO:0005634">
    <property type="term" value="C:nucleus"/>
    <property type="evidence" value="ECO:0007669"/>
    <property type="project" value="UniProtKB-SubCell"/>
</dbReference>
<comment type="subunit">
    <text evidence="9">Interacts with RGMB.</text>
</comment>
<dbReference type="GO" id="GO:0000977">
    <property type="term" value="F:RNA polymerase II transcription regulatory region sequence-specific DNA binding"/>
    <property type="evidence" value="ECO:0007669"/>
    <property type="project" value="TreeGrafter"/>
</dbReference>
<gene>
    <name evidence="18" type="primary">LOC106162665</name>
</gene>
<reference evidence="18" key="1">
    <citation type="submission" date="2025-08" db="UniProtKB">
        <authorList>
            <consortium name="RefSeq"/>
        </authorList>
    </citation>
    <scope>IDENTIFICATION</scope>
    <source>
        <tissue evidence="18">Gonads</tissue>
    </source>
</reference>
<dbReference type="InParanoid" id="A0A1S3IB26"/>
<dbReference type="Pfam" id="PF03826">
    <property type="entry name" value="OAR"/>
    <property type="match status" value="1"/>
</dbReference>
<evidence type="ECO:0000256" key="5">
    <source>
        <dbReference type="ARBA" id="ARBA00023155"/>
    </source>
</evidence>
<evidence type="ECO:0000313" key="18">
    <source>
        <dbReference type="RefSeq" id="XP_013395470.1"/>
    </source>
</evidence>
<feature type="DNA-binding region" description="Homeobox" evidence="12">
    <location>
        <begin position="52"/>
        <end position="111"/>
    </location>
</feature>
<feature type="compositionally biased region" description="Polar residues" evidence="14">
    <location>
        <begin position="113"/>
        <end position="124"/>
    </location>
</feature>
<feature type="region of interest" description="Disordered" evidence="14">
    <location>
        <begin position="380"/>
        <end position="400"/>
    </location>
</feature>
<dbReference type="GeneID" id="106162665"/>
<dbReference type="InterPro" id="IPR009057">
    <property type="entry name" value="Homeodomain-like_sf"/>
</dbReference>
<keyword evidence="5 12" id="KW-0371">Homeobox</keyword>
<dbReference type="OrthoDB" id="6159439at2759"/>
<dbReference type="InterPro" id="IPR003654">
    <property type="entry name" value="OAR_dom"/>
</dbReference>
<keyword evidence="2" id="KW-0217">Developmental protein</keyword>
<organism evidence="17 18">
    <name type="scientific">Lingula anatina</name>
    <name type="common">Brachiopod</name>
    <name type="synonym">Lingula unguis</name>
    <dbReference type="NCBI Taxonomy" id="7574"/>
    <lineage>
        <taxon>Eukaryota</taxon>
        <taxon>Metazoa</taxon>
        <taxon>Spiralia</taxon>
        <taxon>Lophotrochozoa</taxon>
        <taxon>Brachiopoda</taxon>
        <taxon>Linguliformea</taxon>
        <taxon>Lingulata</taxon>
        <taxon>Lingulida</taxon>
        <taxon>Linguloidea</taxon>
        <taxon>Lingulidae</taxon>
        <taxon>Lingula</taxon>
    </lineage>
</organism>
<dbReference type="PANTHER" id="PTHR24329:SF543">
    <property type="entry name" value="FI01017P-RELATED"/>
    <property type="match status" value="1"/>
</dbReference>
<evidence type="ECO:0000256" key="9">
    <source>
        <dbReference type="ARBA" id="ARBA00064347"/>
    </source>
</evidence>
<dbReference type="PROSITE" id="PS50803">
    <property type="entry name" value="OAR"/>
    <property type="match status" value="1"/>
</dbReference>
<dbReference type="AlphaFoldDB" id="A0A1S3IB26"/>
<evidence type="ECO:0000256" key="13">
    <source>
        <dbReference type="RuleBase" id="RU000682"/>
    </source>
</evidence>
<dbReference type="InterPro" id="IPR050649">
    <property type="entry name" value="Paired_Homeobox_TFs"/>
</dbReference>
<comment type="function">
    <text evidence="8">Transcription factor required for the formation of correct projections from nociceptive sensory neurons to the dorsal horn of the spinal cord and normal perception of pain.</text>
</comment>
<dbReference type="SMART" id="SM00389">
    <property type="entry name" value="HOX"/>
    <property type="match status" value="1"/>
</dbReference>
<accession>A0A1S3IB26</accession>
<feature type="compositionally biased region" description="Gly residues" evidence="14">
    <location>
        <begin position="382"/>
        <end position="396"/>
    </location>
</feature>
<feature type="domain" description="OAR" evidence="16">
    <location>
        <begin position="360"/>
        <end position="373"/>
    </location>
</feature>
<dbReference type="Proteomes" id="UP000085678">
    <property type="component" value="Unplaced"/>
</dbReference>
<evidence type="ECO:0000256" key="14">
    <source>
        <dbReference type="SAM" id="MobiDB-lite"/>
    </source>
</evidence>
<evidence type="ECO:0000259" key="15">
    <source>
        <dbReference type="PROSITE" id="PS50071"/>
    </source>
</evidence>
<sequence length="414" mass="45687">MYCFHYPPSSLPPIHPAARPLGLDYTHCPPNPYGTFGIHPDLHDDTFARRKQRRNRTTFTLQQLEELEKAFAQTHYPDVFTREDLAMRINLTEARVQVWFQNRRAKWRKTERYQQQNSAAPTQGSGEGDSHQGQARPQNTSSTENDIPHKQTDSTTKPLSVAEEEDVIEEALSPDAGDYQKISPKDPGNAESKEQRLIESESDNNSELSQTDNECKPEIFNKGKNNHSKHLEHNMMPLPDGLKREMPPQPYMMNPLLQLSPPGLHNGATLAARLEQLAAASRPRPYHFPPPFHVNPFQSCFNPTLVGRPLFQLPPPVTPAAQAAPPAHQGVKGVHGFCTCCPPRASSCSNILVNHEHRSSSVAELRRKAREHSHALALEAVNGGGGGAGGSSGGTAGETAVGGADRAELFLRLK</sequence>
<keyword evidence="3" id="KW-0805">Transcription regulation</keyword>
<dbReference type="InterPro" id="IPR001356">
    <property type="entry name" value="HD"/>
</dbReference>
<name>A0A1S3IB26_LINAN</name>
<proteinExistence type="predicted"/>
<dbReference type="PROSITE" id="PS50071">
    <property type="entry name" value="HOMEOBOX_2"/>
    <property type="match status" value="1"/>
</dbReference>
<comment type="subcellular location">
    <subcellularLocation>
        <location evidence="1 12 13">Nucleus</location>
    </subcellularLocation>
</comment>
<feature type="domain" description="Homeobox" evidence="15">
    <location>
        <begin position="50"/>
        <end position="110"/>
    </location>
</feature>
<evidence type="ECO:0000256" key="3">
    <source>
        <dbReference type="ARBA" id="ARBA00023015"/>
    </source>
</evidence>
<evidence type="ECO:0000256" key="12">
    <source>
        <dbReference type="PROSITE-ProRule" id="PRU00108"/>
    </source>
</evidence>